<comment type="caution">
    <text evidence="8">The sequence shown here is derived from an EMBL/GenBank/DDBJ whole genome shotgun (WGS) entry which is preliminary data.</text>
</comment>
<dbReference type="PANTHER" id="PTHR30544:SF5">
    <property type="entry name" value="RADICAL SAM CORE DOMAIN-CONTAINING PROTEIN"/>
    <property type="match status" value="1"/>
</dbReference>
<keyword evidence="4" id="KW-0479">Metal-binding</keyword>
<dbReference type="GO" id="GO:0008168">
    <property type="term" value="F:methyltransferase activity"/>
    <property type="evidence" value="ECO:0007669"/>
    <property type="project" value="UniProtKB-KW"/>
</dbReference>
<evidence type="ECO:0000256" key="1">
    <source>
        <dbReference type="ARBA" id="ARBA00001966"/>
    </source>
</evidence>
<keyword evidence="8" id="KW-0489">Methyltransferase</keyword>
<dbReference type="GO" id="GO:0051539">
    <property type="term" value="F:4 iron, 4 sulfur cluster binding"/>
    <property type="evidence" value="ECO:0007669"/>
    <property type="project" value="UniProtKB-KW"/>
</dbReference>
<keyword evidence="5" id="KW-0408">Iron</keyword>
<keyword evidence="9" id="KW-1185">Reference proteome</keyword>
<dbReference type="EMBL" id="JWZX01000977">
    <property type="protein sequence ID" value="KOO35124.1"/>
    <property type="molecule type" value="Genomic_DNA"/>
</dbReference>
<keyword evidence="8" id="KW-0808">Transferase</keyword>
<dbReference type="SUPFAM" id="SSF102114">
    <property type="entry name" value="Radical SAM enzymes"/>
    <property type="match status" value="1"/>
</dbReference>
<dbReference type="OrthoDB" id="538249at2759"/>
<gene>
    <name evidence="8" type="ORF">Ctob_011367</name>
</gene>
<keyword evidence="2" id="KW-0004">4Fe-4S</keyword>
<dbReference type="GO" id="GO:0070475">
    <property type="term" value="P:rRNA base methylation"/>
    <property type="evidence" value="ECO:0007669"/>
    <property type="project" value="TreeGrafter"/>
</dbReference>
<dbReference type="InterPro" id="IPR013785">
    <property type="entry name" value="Aldolase_TIM"/>
</dbReference>
<accession>A0A0M0K8J8</accession>
<dbReference type="Gene3D" id="3.20.20.70">
    <property type="entry name" value="Aldolase class I"/>
    <property type="match status" value="1"/>
</dbReference>
<dbReference type="PROSITE" id="PS51918">
    <property type="entry name" value="RADICAL_SAM"/>
    <property type="match status" value="1"/>
</dbReference>
<evidence type="ECO:0000313" key="8">
    <source>
        <dbReference type="EMBL" id="KOO35124.1"/>
    </source>
</evidence>
<dbReference type="Proteomes" id="UP000037460">
    <property type="component" value="Unassembled WGS sequence"/>
</dbReference>
<organism evidence="8 9">
    <name type="scientific">Chrysochromulina tobinii</name>
    <dbReference type="NCBI Taxonomy" id="1460289"/>
    <lineage>
        <taxon>Eukaryota</taxon>
        <taxon>Haptista</taxon>
        <taxon>Haptophyta</taxon>
        <taxon>Prymnesiophyceae</taxon>
        <taxon>Prymnesiales</taxon>
        <taxon>Chrysochromulinaceae</taxon>
        <taxon>Chrysochromulina</taxon>
    </lineage>
</organism>
<dbReference type="GO" id="GO:0046872">
    <property type="term" value="F:metal ion binding"/>
    <property type="evidence" value="ECO:0007669"/>
    <property type="project" value="UniProtKB-KW"/>
</dbReference>
<evidence type="ECO:0000256" key="6">
    <source>
        <dbReference type="ARBA" id="ARBA00023014"/>
    </source>
</evidence>
<evidence type="ECO:0000313" key="9">
    <source>
        <dbReference type="Proteomes" id="UP000037460"/>
    </source>
</evidence>
<evidence type="ECO:0000256" key="5">
    <source>
        <dbReference type="ARBA" id="ARBA00023004"/>
    </source>
</evidence>
<dbReference type="AlphaFoldDB" id="A0A0M0K8J8"/>
<protein>
    <submittedName>
        <fullName evidence="8">Ribosomal RNA large subunit methyltransferase n</fullName>
    </submittedName>
</protein>
<name>A0A0M0K8J8_9EUKA</name>
<keyword evidence="6" id="KW-0411">Iron-sulfur</keyword>
<reference evidence="9" key="1">
    <citation type="journal article" date="2015" name="PLoS Genet.">
        <title>Genome Sequence and Transcriptome Analyses of Chrysochromulina tobin: Metabolic Tools for Enhanced Algal Fitness in the Prominent Order Prymnesiales (Haptophyceae).</title>
        <authorList>
            <person name="Hovde B.T."/>
            <person name="Deodato C.R."/>
            <person name="Hunsperger H.M."/>
            <person name="Ryken S.A."/>
            <person name="Yost W."/>
            <person name="Jha R.K."/>
            <person name="Patterson J."/>
            <person name="Monnat R.J. Jr."/>
            <person name="Barlow S.B."/>
            <person name="Starkenburg S.R."/>
            <person name="Cattolico R.A."/>
        </authorList>
    </citation>
    <scope>NUCLEOTIDE SEQUENCE</scope>
    <source>
        <strain evidence="9">CCMP291</strain>
    </source>
</reference>
<keyword evidence="3" id="KW-0949">S-adenosyl-L-methionine</keyword>
<evidence type="ECO:0000256" key="2">
    <source>
        <dbReference type="ARBA" id="ARBA00022485"/>
    </source>
</evidence>
<comment type="cofactor">
    <cofactor evidence="1">
        <name>[4Fe-4S] cluster</name>
        <dbReference type="ChEBI" id="CHEBI:49883"/>
    </cofactor>
</comment>
<sequence>MGLVRNLSADEILSQMIHGVRVVRESGLPPIGNVVFMGQGEAGRNAEAVVAAATALTDQNRFGLARQKVTISTVGVDAASLEALARAPAMLAWSVHAADAELRRRLVPTSRAHSPEELRDALADALSTRPEKARTLMIAVTLLAGINDSPEHAQQLAEFLRPLLTVVKKIAVDLIPYNPHDGAPVEFERPADERVYAFLQQIRAAFEGSTALGYGVYVSVRVPRGDEKMAACGQLVTSRQAIVDSVAEVVE</sequence>
<evidence type="ECO:0000259" key="7">
    <source>
        <dbReference type="PROSITE" id="PS51918"/>
    </source>
</evidence>
<dbReference type="PANTHER" id="PTHR30544">
    <property type="entry name" value="23S RRNA METHYLTRANSFERASE"/>
    <property type="match status" value="1"/>
</dbReference>
<evidence type="ECO:0000256" key="4">
    <source>
        <dbReference type="ARBA" id="ARBA00022723"/>
    </source>
</evidence>
<evidence type="ECO:0000256" key="3">
    <source>
        <dbReference type="ARBA" id="ARBA00022691"/>
    </source>
</evidence>
<dbReference type="InterPro" id="IPR058240">
    <property type="entry name" value="rSAM_sf"/>
</dbReference>
<proteinExistence type="predicted"/>
<dbReference type="GO" id="GO:0030488">
    <property type="term" value="P:tRNA methylation"/>
    <property type="evidence" value="ECO:0007669"/>
    <property type="project" value="TreeGrafter"/>
</dbReference>
<dbReference type="InterPro" id="IPR007197">
    <property type="entry name" value="rSAM"/>
</dbReference>
<feature type="domain" description="Radical SAM core" evidence="7">
    <location>
        <begin position="1"/>
        <end position="207"/>
    </location>
</feature>
<dbReference type="InterPro" id="IPR040072">
    <property type="entry name" value="Methyltransferase_A"/>
</dbReference>